<dbReference type="InterPro" id="IPR007553">
    <property type="entry name" value="2-thiour_desulf"/>
</dbReference>
<dbReference type="RefSeq" id="WP_011721852.1">
    <property type="nucleotide sequence ID" value="NC_008593.1"/>
</dbReference>
<dbReference type="PANTHER" id="PTHR30087:SF1">
    <property type="entry name" value="HYPOTHETICAL CYTOSOLIC PROTEIN"/>
    <property type="match status" value="1"/>
</dbReference>
<evidence type="ECO:0000313" key="2">
    <source>
        <dbReference type="Proteomes" id="UP000008220"/>
    </source>
</evidence>
<dbReference type="KEGG" id="cno:NT01CX_1774"/>
<name>A0PZP5_CLONN</name>
<protein>
    <submittedName>
        <fullName evidence="1">Uncharacterized protein</fullName>
    </submittedName>
</protein>
<dbReference type="STRING" id="386415.NT01CX_1774"/>
<dbReference type="Proteomes" id="UP000008220">
    <property type="component" value="Chromosome"/>
</dbReference>
<dbReference type="PATRIC" id="fig|386415.7.peg.877"/>
<dbReference type="EMBL" id="CP000382">
    <property type="protein sequence ID" value="ABK60421.1"/>
    <property type="molecule type" value="Genomic_DNA"/>
</dbReference>
<dbReference type="HOGENOM" id="CLU_076318_1_1_9"/>
<reference evidence="1 2" key="1">
    <citation type="journal article" date="2006" name="Nat. Biotechnol.">
        <title>The genome and transcriptomes of the anti-tumor agent Clostridium novyi-NT.</title>
        <authorList>
            <person name="Bettegowda C."/>
            <person name="Huang X."/>
            <person name="Lin J."/>
            <person name="Cheong I."/>
            <person name="Kohli M."/>
            <person name="Szabo S.A."/>
            <person name="Zhang X."/>
            <person name="Diaz L.A. Jr."/>
            <person name="Velculescu V.E."/>
            <person name="Parmigiani G."/>
            <person name="Kinzler K.W."/>
            <person name="Vogelstein B."/>
            <person name="Zhou S."/>
        </authorList>
    </citation>
    <scope>NUCLEOTIDE SEQUENCE [LARGE SCALE GENOMIC DNA]</scope>
    <source>
        <strain evidence="1 2">NT</strain>
    </source>
</reference>
<sequence length="156" mass="16615">MIVISACLCGVNCKYSGGNNFNEKVLKLLKEGKGILVCPEQMGGLTTPRTPCEIVGGHGEDVLNGKAKVISKDGVDCTKEFLKGAYEALKVAKDVNATKAIFKAKSPSCGCGKIYDGSFSGNKIDGNGVTSALFLKNGIEIITEEQLLYVYYSFLC</sequence>
<gene>
    <name evidence="1" type="ordered locus">NT01CX_1774</name>
</gene>
<keyword evidence="2" id="KW-1185">Reference proteome</keyword>
<accession>A0PZP5</accession>
<organism evidence="1 2">
    <name type="scientific">Clostridium novyi (strain NT)</name>
    <dbReference type="NCBI Taxonomy" id="386415"/>
    <lineage>
        <taxon>Bacteria</taxon>
        <taxon>Bacillati</taxon>
        <taxon>Bacillota</taxon>
        <taxon>Clostridia</taxon>
        <taxon>Eubacteriales</taxon>
        <taxon>Clostridiaceae</taxon>
        <taxon>Clostridium</taxon>
    </lineage>
</organism>
<evidence type="ECO:0000313" key="1">
    <source>
        <dbReference type="EMBL" id="ABK60421.1"/>
    </source>
</evidence>
<dbReference type="eggNOG" id="COG1683">
    <property type="taxonomic scope" value="Bacteria"/>
</dbReference>
<dbReference type="PANTHER" id="PTHR30087">
    <property type="entry name" value="INNER MEMBRANE PROTEIN"/>
    <property type="match status" value="1"/>
</dbReference>
<proteinExistence type="predicted"/>
<dbReference type="AlphaFoldDB" id="A0PZP5"/>
<dbReference type="Pfam" id="PF04463">
    <property type="entry name" value="2-thiour_desulf"/>
    <property type="match status" value="1"/>
</dbReference>